<feature type="non-terminal residue" evidence="5">
    <location>
        <position position="304"/>
    </location>
</feature>
<dbReference type="SUPFAM" id="SSF55920">
    <property type="entry name" value="Creatinase/aminopeptidase"/>
    <property type="match status" value="1"/>
</dbReference>
<dbReference type="InterPro" id="IPR050659">
    <property type="entry name" value="Peptidase_M24B"/>
</dbReference>
<evidence type="ECO:0000256" key="2">
    <source>
        <dbReference type="ARBA" id="ARBA00022801"/>
    </source>
</evidence>
<evidence type="ECO:0000259" key="4">
    <source>
        <dbReference type="Pfam" id="PF01321"/>
    </source>
</evidence>
<dbReference type="InterPro" id="IPR029149">
    <property type="entry name" value="Creatin/AminoP/Spt16_N"/>
</dbReference>
<organism evidence="5">
    <name type="scientific">marine sediment metagenome</name>
    <dbReference type="NCBI Taxonomy" id="412755"/>
    <lineage>
        <taxon>unclassified sequences</taxon>
        <taxon>metagenomes</taxon>
        <taxon>ecological metagenomes</taxon>
    </lineage>
</organism>
<dbReference type="Pfam" id="PF01321">
    <property type="entry name" value="Creatinase_N"/>
    <property type="match status" value="1"/>
</dbReference>
<evidence type="ECO:0000259" key="3">
    <source>
        <dbReference type="Pfam" id="PF00557"/>
    </source>
</evidence>
<evidence type="ECO:0000313" key="5">
    <source>
        <dbReference type="EMBL" id="GAI79483.1"/>
    </source>
</evidence>
<gene>
    <name evidence="5" type="ORF">S12H4_14059</name>
</gene>
<protein>
    <recommendedName>
        <fullName evidence="6">Peptidase M24 domain-containing protein</fullName>
    </recommendedName>
</protein>
<keyword evidence="1" id="KW-0479">Metal-binding</keyword>
<comment type="caution">
    <text evidence="5">The sequence shown here is derived from an EMBL/GenBank/DDBJ whole genome shotgun (WGS) entry which is preliminary data.</text>
</comment>
<dbReference type="AlphaFoldDB" id="X1RFU9"/>
<dbReference type="GO" id="GO:0016787">
    <property type="term" value="F:hydrolase activity"/>
    <property type="evidence" value="ECO:0007669"/>
    <property type="project" value="UniProtKB-KW"/>
</dbReference>
<dbReference type="Gene3D" id="3.90.230.10">
    <property type="entry name" value="Creatinase/methionine aminopeptidase superfamily"/>
    <property type="match status" value="1"/>
</dbReference>
<dbReference type="Gene3D" id="3.40.350.10">
    <property type="entry name" value="Creatinase/prolidase N-terminal domain"/>
    <property type="match status" value="1"/>
</dbReference>
<dbReference type="PROSITE" id="PS00491">
    <property type="entry name" value="PROLINE_PEPTIDASE"/>
    <property type="match status" value="1"/>
</dbReference>
<feature type="domain" description="Peptidase M24" evidence="3">
    <location>
        <begin position="143"/>
        <end position="304"/>
    </location>
</feature>
<dbReference type="PANTHER" id="PTHR46112">
    <property type="entry name" value="AMINOPEPTIDASE"/>
    <property type="match status" value="1"/>
</dbReference>
<feature type="domain" description="Creatinase N-terminal" evidence="4">
    <location>
        <begin position="6"/>
        <end position="135"/>
    </location>
</feature>
<accession>X1RFU9</accession>
<dbReference type="EMBL" id="BARW01006693">
    <property type="protein sequence ID" value="GAI79483.1"/>
    <property type="molecule type" value="Genomic_DNA"/>
</dbReference>
<evidence type="ECO:0000256" key="1">
    <source>
        <dbReference type="ARBA" id="ARBA00022723"/>
    </source>
</evidence>
<dbReference type="GO" id="GO:0046872">
    <property type="term" value="F:metal ion binding"/>
    <property type="evidence" value="ECO:0007669"/>
    <property type="project" value="UniProtKB-KW"/>
</dbReference>
<keyword evidence="2" id="KW-0378">Hydrolase</keyword>
<evidence type="ECO:0008006" key="6">
    <source>
        <dbReference type="Google" id="ProtNLM"/>
    </source>
</evidence>
<dbReference type="InterPro" id="IPR036005">
    <property type="entry name" value="Creatinase/aminopeptidase-like"/>
</dbReference>
<reference evidence="5" key="1">
    <citation type="journal article" date="2014" name="Front. Microbiol.">
        <title>High frequency of phylogenetically diverse reductive dehalogenase-homologous genes in deep subseafloor sedimentary metagenomes.</title>
        <authorList>
            <person name="Kawai M."/>
            <person name="Futagami T."/>
            <person name="Toyoda A."/>
            <person name="Takaki Y."/>
            <person name="Nishi S."/>
            <person name="Hori S."/>
            <person name="Arai W."/>
            <person name="Tsubouchi T."/>
            <person name="Morono Y."/>
            <person name="Uchiyama I."/>
            <person name="Ito T."/>
            <person name="Fujiyama A."/>
            <person name="Inagaki F."/>
            <person name="Takami H."/>
        </authorList>
    </citation>
    <scope>NUCLEOTIDE SEQUENCE</scope>
    <source>
        <strain evidence="5">Expedition CK06-06</strain>
    </source>
</reference>
<dbReference type="Pfam" id="PF00557">
    <property type="entry name" value="Peptidase_M24"/>
    <property type="match status" value="1"/>
</dbReference>
<name>X1RFU9_9ZZZZ</name>
<dbReference type="InterPro" id="IPR000587">
    <property type="entry name" value="Creatinase_N"/>
</dbReference>
<dbReference type="InterPro" id="IPR001131">
    <property type="entry name" value="Peptidase_M24B_aminopep-P_CS"/>
</dbReference>
<sequence>MAIAQRLHKLRQRLSDKEFDGIIITQPENCRYICRFTGSSGSVATLLVSENTAILATDFIHFEQAKQEAFGCDVVLARNPAHGFAALLSGQKLNRLAIEANSLCFADYRRLAEEANRVQSDIVPTEGIVESLRAVKDEQELACLQRAAELADSAVRHIVAEIRPGMTEKEAAWEIEKHLRESTSEPIPFDIIVASGPNAALPHAKPTSRPISTSEPIIIDLGARINGYSSDLSRTLCLGHQDDTFTDIYNLVLQAQLSVADNLEAGMSGAQVDGLARTIIDGGGYKDAFGHGLGHGLGLAVHEE</sequence>
<dbReference type="SUPFAM" id="SSF53092">
    <property type="entry name" value="Creatinase/prolidase N-terminal domain"/>
    <property type="match status" value="1"/>
</dbReference>
<dbReference type="InterPro" id="IPR000994">
    <property type="entry name" value="Pept_M24"/>
</dbReference>
<dbReference type="PANTHER" id="PTHR46112:SF8">
    <property type="entry name" value="CYTOPLASMIC PEPTIDASE PEPQ-RELATED"/>
    <property type="match status" value="1"/>
</dbReference>
<proteinExistence type="predicted"/>